<dbReference type="EMBL" id="AYRZ02000002">
    <property type="protein sequence ID" value="PHT92020.1"/>
    <property type="molecule type" value="Genomic_DNA"/>
</dbReference>
<comment type="caution">
    <text evidence="2">The sequence shown here is derived from an EMBL/GenBank/DDBJ whole genome shotgun (WGS) entry which is preliminary data.</text>
</comment>
<reference evidence="2 3" key="1">
    <citation type="journal article" date="2014" name="Nat. Genet.">
        <title>Genome sequence of the hot pepper provides insights into the evolution of pungency in Capsicum species.</title>
        <authorList>
            <person name="Kim S."/>
            <person name="Park M."/>
            <person name="Yeom S.I."/>
            <person name="Kim Y.M."/>
            <person name="Lee J.M."/>
            <person name="Lee H.A."/>
            <person name="Seo E."/>
            <person name="Choi J."/>
            <person name="Cheong K."/>
            <person name="Kim K.T."/>
            <person name="Jung K."/>
            <person name="Lee G.W."/>
            <person name="Oh S.K."/>
            <person name="Bae C."/>
            <person name="Kim S.B."/>
            <person name="Lee H.Y."/>
            <person name="Kim S.Y."/>
            <person name="Kim M.S."/>
            <person name="Kang B.C."/>
            <person name="Jo Y.D."/>
            <person name="Yang H.B."/>
            <person name="Jeong H.J."/>
            <person name="Kang W.H."/>
            <person name="Kwon J.K."/>
            <person name="Shin C."/>
            <person name="Lim J.Y."/>
            <person name="Park J.H."/>
            <person name="Huh J.H."/>
            <person name="Kim J.S."/>
            <person name="Kim B.D."/>
            <person name="Cohen O."/>
            <person name="Paran I."/>
            <person name="Suh M.C."/>
            <person name="Lee S.B."/>
            <person name="Kim Y.K."/>
            <person name="Shin Y."/>
            <person name="Noh S.J."/>
            <person name="Park J."/>
            <person name="Seo Y.S."/>
            <person name="Kwon S.Y."/>
            <person name="Kim H.A."/>
            <person name="Park J.M."/>
            <person name="Kim H.J."/>
            <person name="Choi S.B."/>
            <person name="Bosland P.W."/>
            <person name="Reeves G."/>
            <person name="Jo S.H."/>
            <person name="Lee B.W."/>
            <person name="Cho H.T."/>
            <person name="Choi H.S."/>
            <person name="Lee M.S."/>
            <person name="Yu Y."/>
            <person name="Do Choi Y."/>
            <person name="Park B.S."/>
            <person name="van Deynze A."/>
            <person name="Ashrafi H."/>
            <person name="Hill T."/>
            <person name="Kim W.T."/>
            <person name="Pai H.S."/>
            <person name="Ahn H.K."/>
            <person name="Yeam I."/>
            <person name="Giovannoni J.J."/>
            <person name="Rose J.K."/>
            <person name="Sorensen I."/>
            <person name="Lee S.J."/>
            <person name="Kim R.W."/>
            <person name="Choi I.Y."/>
            <person name="Choi B.S."/>
            <person name="Lim J.S."/>
            <person name="Lee Y.H."/>
            <person name="Choi D."/>
        </authorList>
    </citation>
    <scope>NUCLEOTIDE SEQUENCE [LARGE SCALE GENOMIC DNA]</scope>
    <source>
        <strain evidence="3">cv. CM334</strain>
    </source>
</reference>
<dbReference type="AlphaFoldDB" id="A0A2G3ACV0"/>
<sequence length="225" mass="24805">MARMKGRKEVRSYLVGNISRIKAESSVTLLIQFLYSSISDDSAVENFPLKELKKLSPMPTKGVTGCIRNVSLINDGSYEWRLCQIRFINQEVLSKMGSISEDTTIVDRKQIPFNKFLPTLRSGEWSDIGGRRDMKDTHICITDMAKNFGHSICANPSPPPSTASNRPGPVKRPSAATAAFSSSSSSSTIDAAVRQSTDKPEPNAKSSLLHMQQPSLPPLRRQPPQ</sequence>
<evidence type="ECO:0000313" key="2">
    <source>
        <dbReference type="EMBL" id="PHT92020.1"/>
    </source>
</evidence>
<dbReference type="Gramene" id="PHT92020">
    <property type="protein sequence ID" value="PHT92020"/>
    <property type="gene ID" value="T459_07133"/>
</dbReference>
<evidence type="ECO:0000256" key="1">
    <source>
        <dbReference type="SAM" id="MobiDB-lite"/>
    </source>
</evidence>
<feature type="compositionally biased region" description="Pro residues" evidence="1">
    <location>
        <begin position="215"/>
        <end position="225"/>
    </location>
</feature>
<accession>A0A2G3ACV0</accession>
<feature type="region of interest" description="Disordered" evidence="1">
    <location>
        <begin position="151"/>
        <end position="225"/>
    </location>
</feature>
<name>A0A2G3ACV0_CAPAN</name>
<organism evidence="2 3">
    <name type="scientific">Capsicum annuum</name>
    <name type="common">Capsicum pepper</name>
    <dbReference type="NCBI Taxonomy" id="4072"/>
    <lineage>
        <taxon>Eukaryota</taxon>
        <taxon>Viridiplantae</taxon>
        <taxon>Streptophyta</taxon>
        <taxon>Embryophyta</taxon>
        <taxon>Tracheophyta</taxon>
        <taxon>Spermatophyta</taxon>
        <taxon>Magnoliopsida</taxon>
        <taxon>eudicotyledons</taxon>
        <taxon>Gunneridae</taxon>
        <taxon>Pentapetalae</taxon>
        <taxon>asterids</taxon>
        <taxon>lamiids</taxon>
        <taxon>Solanales</taxon>
        <taxon>Solanaceae</taxon>
        <taxon>Solanoideae</taxon>
        <taxon>Capsiceae</taxon>
        <taxon>Capsicum</taxon>
    </lineage>
</organism>
<protein>
    <submittedName>
        <fullName evidence="2">Uncharacterized protein</fullName>
    </submittedName>
</protein>
<reference evidence="2 3" key="2">
    <citation type="journal article" date="2017" name="Genome Biol.">
        <title>New reference genome sequences of hot pepper reveal the massive evolution of plant disease-resistance genes by retroduplication.</title>
        <authorList>
            <person name="Kim S."/>
            <person name="Park J."/>
            <person name="Yeom S.I."/>
            <person name="Kim Y.M."/>
            <person name="Seo E."/>
            <person name="Kim K.T."/>
            <person name="Kim M.S."/>
            <person name="Lee J.M."/>
            <person name="Cheong K."/>
            <person name="Shin H.S."/>
            <person name="Kim S.B."/>
            <person name="Han K."/>
            <person name="Lee J."/>
            <person name="Park M."/>
            <person name="Lee H.A."/>
            <person name="Lee H.Y."/>
            <person name="Lee Y."/>
            <person name="Oh S."/>
            <person name="Lee J.H."/>
            <person name="Choi E."/>
            <person name="Choi E."/>
            <person name="Lee S.E."/>
            <person name="Jeon J."/>
            <person name="Kim H."/>
            <person name="Choi G."/>
            <person name="Song H."/>
            <person name="Lee J."/>
            <person name="Lee S.C."/>
            <person name="Kwon J.K."/>
            <person name="Lee H.Y."/>
            <person name="Koo N."/>
            <person name="Hong Y."/>
            <person name="Kim R.W."/>
            <person name="Kang W.H."/>
            <person name="Huh J.H."/>
            <person name="Kang B.C."/>
            <person name="Yang T.J."/>
            <person name="Lee Y.H."/>
            <person name="Bennetzen J.L."/>
            <person name="Choi D."/>
        </authorList>
    </citation>
    <scope>NUCLEOTIDE SEQUENCE [LARGE SCALE GENOMIC DNA]</scope>
    <source>
        <strain evidence="3">cv. CM334</strain>
    </source>
</reference>
<proteinExistence type="predicted"/>
<feature type="compositionally biased region" description="Low complexity" evidence="1">
    <location>
        <begin position="174"/>
        <end position="192"/>
    </location>
</feature>
<evidence type="ECO:0000313" key="3">
    <source>
        <dbReference type="Proteomes" id="UP000222542"/>
    </source>
</evidence>
<gene>
    <name evidence="2" type="ORF">T459_07133</name>
</gene>
<dbReference type="Proteomes" id="UP000222542">
    <property type="component" value="Unassembled WGS sequence"/>
</dbReference>
<keyword evidence="3" id="KW-1185">Reference proteome</keyword>
<dbReference type="STRING" id="4072.A0A2G3ACV0"/>